<dbReference type="Gene3D" id="3.30.230.10">
    <property type="match status" value="1"/>
</dbReference>
<evidence type="ECO:0000256" key="2">
    <source>
        <dbReference type="ARBA" id="ARBA00022679"/>
    </source>
</evidence>
<comment type="catalytic activity">
    <reaction evidence="7">
        <text>L-homoserine + ATP = O-phospho-L-homoserine + ADP + H(+)</text>
        <dbReference type="Rhea" id="RHEA:13985"/>
        <dbReference type="ChEBI" id="CHEBI:15378"/>
        <dbReference type="ChEBI" id="CHEBI:30616"/>
        <dbReference type="ChEBI" id="CHEBI:57476"/>
        <dbReference type="ChEBI" id="CHEBI:57590"/>
        <dbReference type="ChEBI" id="CHEBI:456216"/>
        <dbReference type="EC" id="2.7.1.39"/>
    </reaction>
</comment>
<evidence type="ECO:0000256" key="3">
    <source>
        <dbReference type="ARBA" id="ARBA00022697"/>
    </source>
</evidence>
<dbReference type="PANTHER" id="PTHR20861:SF1">
    <property type="entry name" value="HOMOSERINE KINASE"/>
    <property type="match status" value="1"/>
</dbReference>
<keyword evidence="6 7" id="KW-0067">ATP-binding</keyword>
<reference evidence="11" key="1">
    <citation type="submission" date="2023-10" db="EMBL/GenBank/DDBJ databases">
        <title>Genome Sequence of the Bacteria from From Gut Wall in Crohn's Disease.</title>
        <authorList>
            <person name="Rodriguez-Palacios A."/>
        </authorList>
    </citation>
    <scope>NUCLEOTIDE SEQUENCE</scope>
    <source>
        <strain evidence="11">CavFT-hAR58</strain>
    </source>
</reference>
<comment type="similarity">
    <text evidence="7">Belongs to the GHMP kinase family. Homoserine kinase subfamily.</text>
</comment>
<evidence type="ECO:0000256" key="6">
    <source>
        <dbReference type="ARBA" id="ARBA00022840"/>
    </source>
</evidence>
<protein>
    <recommendedName>
        <fullName evidence="7 8">Homoserine kinase</fullName>
        <shortName evidence="7">HK</shortName>
        <shortName evidence="7">HSK</shortName>
        <ecNumber evidence="7 8">2.7.1.39</ecNumber>
    </recommendedName>
</protein>
<keyword evidence="2 7" id="KW-0808">Transferase</keyword>
<evidence type="ECO:0000313" key="11">
    <source>
        <dbReference type="EMBL" id="MDU0260915.1"/>
    </source>
</evidence>
<evidence type="ECO:0000256" key="5">
    <source>
        <dbReference type="ARBA" id="ARBA00022777"/>
    </source>
</evidence>
<keyword evidence="1 7" id="KW-0028">Amino-acid biosynthesis</keyword>
<dbReference type="GO" id="GO:0004413">
    <property type="term" value="F:homoserine kinase activity"/>
    <property type="evidence" value="ECO:0007669"/>
    <property type="project" value="UniProtKB-UniRule"/>
</dbReference>
<proteinExistence type="inferred from homology"/>
<evidence type="ECO:0000259" key="10">
    <source>
        <dbReference type="Pfam" id="PF08544"/>
    </source>
</evidence>
<dbReference type="InterPro" id="IPR014721">
    <property type="entry name" value="Ribsml_uS5_D2-typ_fold_subgr"/>
</dbReference>
<dbReference type="SUPFAM" id="SSF55060">
    <property type="entry name" value="GHMP Kinase, C-terminal domain"/>
    <property type="match status" value="1"/>
</dbReference>
<evidence type="ECO:0000256" key="4">
    <source>
        <dbReference type="ARBA" id="ARBA00022741"/>
    </source>
</evidence>
<dbReference type="Pfam" id="PF08544">
    <property type="entry name" value="GHMP_kinases_C"/>
    <property type="match status" value="1"/>
</dbReference>
<dbReference type="NCBIfam" id="TIGR00191">
    <property type="entry name" value="thrB"/>
    <property type="match status" value="1"/>
</dbReference>
<dbReference type="InterPro" id="IPR000870">
    <property type="entry name" value="Homoserine_kinase"/>
</dbReference>
<dbReference type="EMBL" id="JAWDES010000005">
    <property type="protein sequence ID" value="MDU0260915.1"/>
    <property type="molecule type" value="Genomic_DNA"/>
</dbReference>
<dbReference type="Gene3D" id="3.30.70.890">
    <property type="entry name" value="GHMP kinase, C-terminal domain"/>
    <property type="match status" value="1"/>
</dbReference>
<keyword evidence="4 7" id="KW-0547">Nucleotide-binding</keyword>
<comment type="subcellular location">
    <subcellularLocation>
        <location evidence="7">Cytoplasm</location>
    </subcellularLocation>
</comment>
<evidence type="ECO:0000256" key="7">
    <source>
        <dbReference type="HAMAP-Rule" id="MF_00384"/>
    </source>
</evidence>
<comment type="caution">
    <text evidence="11">The sequence shown here is derived from an EMBL/GenBank/DDBJ whole genome shotgun (WGS) entry which is preliminary data.</text>
</comment>
<dbReference type="PRINTS" id="PR00958">
    <property type="entry name" value="HOMSERKINASE"/>
</dbReference>
<dbReference type="NCBIfam" id="NF002288">
    <property type="entry name" value="PRK01212.1-4"/>
    <property type="match status" value="1"/>
</dbReference>
<dbReference type="Pfam" id="PF00288">
    <property type="entry name" value="GHMP_kinases_N"/>
    <property type="match status" value="1"/>
</dbReference>
<dbReference type="EC" id="2.7.1.39" evidence="7 8"/>
<dbReference type="GO" id="GO:0005737">
    <property type="term" value="C:cytoplasm"/>
    <property type="evidence" value="ECO:0007669"/>
    <property type="project" value="UniProtKB-SubCell"/>
</dbReference>
<dbReference type="GO" id="GO:0009088">
    <property type="term" value="P:threonine biosynthetic process"/>
    <property type="evidence" value="ECO:0007669"/>
    <property type="project" value="UniProtKB-UniRule"/>
</dbReference>
<name>A0AAE4LN77_9BACT</name>
<dbReference type="InterPro" id="IPR006204">
    <property type="entry name" value="GHMP_kinase_N_dom"/>
</dbReference>
<keyword evidence="3 7" id="KW-0791">Threonine biosynthesis</keyword>
<keyword evidence="5 7" id="KW-0418">Kinase</keyword>
<dbReference type="InterPro" id="IPR013750">
    <property type="entry name" value="GHMP_kinase_C_dom"/>
</dbReference>
<evidence type="ECO:0000256" key="1">
    <source>
        <dbReference type="ARBA" id="ARBA00022605"/>
    </source>
</evidence>
<keyword evidence="7" id="KW-0963">Cytoplasm</keyword>
<gene>
    <name evidence="7" type="primary">thrB</name>
    <name evidence="11" type="ORF">RVH17_12530</name>
</gene>
<accession>A0AAE4LN77</accession>
<dbReference type="GO" id="GO:0005524">
    <property type="term" value="F:ATP binding"/>
    <property type="evidence" value="ECO:0007669"/>
    <property type="project" value="UniProtKB-UniRule"/>
</dbReference>
<comment type="caution">
    <text evidence="7">Lacks conserved residue(s) required for the propagation of feature annotation.</text>
</comment>
<dbReference type="AlphaFoldDB" id="A0AAE4LN77"/>
<evidence type="ECO:0000259" key="9">
    <source>
        <dbReference type="Pfam" id="PF00288"/>
    </source>
</evidence>
<dbReference type="Proteomes" id="UP001181347">
    <property type="component" value="Unassembled WGS sequence"/>
</dbReference>
<dbReference type="HAMAP" id="MF_00384">
    <property type="entry name" value="Homoser_kinase"/>
    <property type="match status" value="1"/>
</dbReference>
<dbReference type="RefSeq" id="WP_227042251.1">
    <property type="nucleotide sequence ID" value="NZ_CAKMWW010000006.1"/>
</dbReference>
<dbReference type="InterPro" id="IPR036554">
    <property type="entry name" value="GHMP_kinase_C_sf"/>
</dbReference>
<comment type="function">
    <text evidence="7">Catalyzes the ATP-dependent phosphorylation of L-homoserine to L-homoserine phosphate.</text>
</comment>
<feature type="domain" description="GHMP kinase N-terminal" evidence="9">
    <location>
        <begin position="61"/>
        <end position="148"/>
    </location>
</feature>
<evidence type="ECO:0000313" key="12">
    <source>
        <dbReference type="Proteomes" id="UP001181347"/>
    </source>
</evidence>
<comment type="pathway">
    <text evidence="7">Amino-acid biosynthesis; L-threonine biosynthesis; L-threonine from L-aspartate: step 4/5.</text>
</comment>
<dbReference type="PANTHER" id="PTHR20861">
    <property type="entry name" value="HOMOSERINE/4-DIPHOSPHOCYTIDYL-2-C-METHYL-D-ERYTHRITOL KINASE"/>
    <property type="match status" value="1"/>
</dbReference>
<sequence>MKHIKVFAPGTVANLGCGFDIMGLTLDGVGDRIEVAAEAGASGLAIRNESGKRLPEKPEDNVITPAVAALLEAYGKPVRVEITILEKIAPGSGIGSSAASSAAAVYGLNELLGRPFSAERLVEFAMMGEALIGGTPHADNVGPALLGGVVLIRGYGPLDIIRLPVVPDDFFYAVAHPDIVVGTKEAREVLPREIPMAHAVTQWGNVGGLVAGLALGDVALIGRSMHDVVAEPYRKGFIPGYDRLKEEVLSEGALAMNIAGSGPSVFALAAEGSVSERVAERMKSHFAGLGIGCNIYAGRVSNRGARIEE</sequence>
<evidence type="ECO:0000256" key="8">
    <source>
        <dbReference type="NCBIfam" id="TIGR00191"/>
    </source>
</evidence>
<feature type="domain" description="GHMP kinase C-terminal" evidence="10">
    <location>
        <begin position="211"/>
        <end position="287"/>
    </location>
</feature>
<organism evidence="11 12">
    <name type="scientific">Alistipes finegoldii</name>
    <dbReference type="NCBI Taxonomy" id="214856"/>
    <lineage>
        <taxon>Bacteria</taxon>
        <taxon>Pseudomonadati</taxon>
        <taxon>Bacteroidota</taxon>
        <taxon>Bacteroidia</taxon>
        <taxon>Bacteroidales</taxon>
        <taxon>Rikenellaceae</taxon>
        <taxon>Alistipes</taxon>
    </lineage>
</organism>
<dbReference type="InterPro" id="IPR020568">
    <property type="entry name" value="Ribosomal_Su5_D2-typ_SF"/>
</dbReference>
<dbReference type="PIRSF" id="PIRSF000676">
    <property type="entry name" value="Homoser_kin"/>
    <property type="match status" value="1"/>
</dbReference>
<dbReference type="SUPFAM" id="SSF54211">
    <property type="entry name" value="Ribosomal protein S5 domain 2-like"/>
    <property type="match status" value="1"/>
</dbReference>